<comment type="subcellular location">
    <subcellularLocation>
        <location evidence="2">Mitochondrion intermembrane space</location>
    </subcellularLocation>
</comment>
<dbReference type="GO" id="GO:0046872">
    <property type="term" value="F:metal ion binding"/>
    <property type="evidence" value="ECO:0007669"/>
    <property type="project" value="UniProtKB-KW"/>
</dbReference>
<accession>H2ZP18</accession>
<evidence type="ECO:0000256" key="2">
    <source>
        <dbReference type="ARBA" id="ARBA00004569"/>
    </source>
</evidence>
<dbReference type="Pfam" id="PF00034">
    <property type="entry name" value="Cytochrom_C"/>
    <property type="match status" value="1"/>
</dbReference>
<keyword evidence="8 9" id="KW-0408">Iron</keyword>
<dbReference type="HOGENOM" id="CLU_060944_3_0_1"/>
<evidence type="ECO:0000256" key="9">
    <source>
        <dbReference type="PROSITE-ProRule" id="PRU00433"/>
    </source>
</evidence>
<dbReference type="STRING" id="51511.ENSCSAVP00000019334"/>
<reference evidence="13" key="2">
    <citation type="submission" date="2025-08" db="UniProtKB">
        <authorList>
            <consortium name="Ensembl"/>
        </authorList>
    </citation>
    <scope>IDENTIFICATION</scope>
</reference>
<dbReference type="InterPro" id="IPR009056">
    <property type="entry name" value="Cyt_c-like_dom"/>
</dbReference>
<name>H2ZP18_CIOSA</name>
<dbReference type="GO" id="GO:0009055">
    <property type="term" value="F:electron transfer activity"/>
    <property type="evidence" value="ECO:0007669"/>
    <property type="project" value="InterPro"/>
</dbReference>
<keyword evidence="7 11" id="KW-0249">Electron transport</keyword>
<dbReference type="AlphaFoldDB" id="H2ZP18"/>
<dbReference type="GO" id="GO:0005758">
    <property type="term" value="C:mitochondrial intermembrane space"/>
    <property type="evidence" value="ECO:0007669"/>
    <property type="project" value="UniProtKB-SubCell"/>
</dbReference>
<keyword evidence="14" id="KW-1185">Reference proteome</keyword>
<dbReference type="FunFam" id="1.10.760.10:FF:000001">
    <property type="entry name" value="Cytochrome c iso-1"/>
    <property type="match status" value="1"/>
</dbReference>
<dbReference type="OMA" id="KARCAQC"/>
<reference evidence="14" key="1">
    <citation type="submission" date="2003-08" db="EMBL/GenBank/DDBJ databases">
        <authorList>
            <person name="Birren B."/>
            <person name="Nusbaum C."/>
            <person name="Abebe A."/>
            <person name="Abouelleil A."/>
            <person name="Adekoya E."/>
            <person name="Ait-zahra M."/>
            <person name="Allen N."/>
            <person name="Allen T."/>
            <person name="An P."/>
            <person name="Anderson M."/>
            <person name="Anderson S."/>
            <person name="Arachchi H."/>
            <person name="Armbruster J."/>
            <person name="Bachantsang P."/>
            <person name="Baldwin J."/>
            <person name="Barry A."/>
            <person name="Bayul T."/>
            <person name="Blitshsteyn B."/>
            <person name="Bloom T."/>
            <person name="Blye J."/>
            <person name="Boguslavskiy L."/>
            <person name="Borowsky M."/>
            <person name="Boukhgalter B."/>
            <person name="Brunache A."/>
            <person name="Butler J."/>
            <person name="Calixte N."/>
            <person name="Calvo S."/>
            <person name="Camarata J."/>
            <person name="Campo K."/>
            <person name="Chang J."/>
            <person name="Cheshatsang Y."/>
            <person name="Citroen M."/>
            <person name="Collymore A."/>
            <person name="Considine T."/>
            <person name="Cook A."/>
            <person name="Cooke P."/>
            <person name="Corum B."/>
            <person name="Cuomo C."/>
            <person name="David R."/>
            <person name="Dawoe T."/>
            <person name="Degray S."/>
            <person name="Dodge S."/>
            <person name="Dooley K."/>
            <person name="Dorje P."/>
            <person name="Dorjee K."/>
            <person name="Dorris L."/>
            <person name="Duffey N."/>
            <person name="Dupes A."/>
            <person name="Elkins T."/>
            <person name="Engels R."/>
            <person name="Erickson J."/>
            <person name="Farina A."/>
            <person name="Faro S."/>
            <person name="Ferreira P."/>
            <person name="Fischer H."/>
            <person name="Fitzgerald M."/>
            <person name="Foley K."/>
            <person name="Gage D."/>
            <person name="Galagan J."/>
            <person name="Gearin G."/>
            <person name="Gnerre S."/>
            <person name="Gnirke A."/>
            <person name="Goyette A."/>
            <person name="Graham J."/>
            <person name="Grandbois E."/>
            <person name="Gyaltsen K."/>
            <person name="Hafez N."/>
            <person name="Hagopian D."/>
            <person name="Hagos B."/>
            <person name="Hall J."/>
            <person name="Hatcher B."/>
            <person name="Heller A."/>
            <person name="Higgins H."/>
            <person name="Honan T."/>
            <person name="Horn A."/>
            <person name="Houde N."/>
            <person name="Hughes L."/>
            <person name="Hulme W."/>
            <person name="Husby E."/>
            <person name="Iliev I."/>
            <person name="Jaffe D."/>
            <person name="Jones C."/>
            <person name="Kamal M."/>
            <person name="Kamat A."/>
            <person name="Kamvysselis M."/>
            <person name="Karlsson E."/>
            <person name="Kells C."/>
            <person name="Kieu A."/>
            <person name="Kisner P."/>
            <person name="Kodira C."/>
            <person name="Kulbokas E."/>
            <person name="Labutti K."/>
            <person name="Lama D."/>
            <person name="Landers T."/>
            <person name="Leger J."/>
            <person name="Levine S."/>
            <person name="Lewis D."/>
            <person name="Lewis T."/>
            <person name="Lindblad-toh K."/>
            <person name="Liu X."/>
            <person name="Lokyitsang T."/>
            <person name="Lokyitsang Y."/>
            <person name="Lucien O."/>
            <person name="Lui A."/>
            <person name="Ma L.J."/>
            <person name="Mabbitt R."/>
            <person name="Macdonald J."/>
            <person name="Maclean C."/>
            <person name="Major J."/>
            <person name="Manning J."/>
            <person name="Marabella R."/>
            <person name="Maru K."/>
            <person name="Matthews C."/>
            <person name="Mauceli E."/>
            <person name="Mccarthy M."/>
            <person name="Mcdonough S."/>
            <person name="Mcghee T."/>
            <person name="Meldrim J."/>
            <person name="Meneus L."/>
            <person name="Mesirov J."/>
            <person name="Mihalev A."/>
            <person name="Mihova T."/>
            <person name="Mikkelsen T."/>
            <person name="Mlenga V."/>
            <person name="Moru K."/>
            <person name="Mozes J."/>
            <person name="Mulrain L."/>
            <person name="Munson G."/>
            <person name="Naylor J."/>
            <person name="Newes C."/>
            <person name="Nguyen C."/>
            <person name="Nguyen N."/>
            <person name="Nguyen T."/>
            <person name="Nicol R."/>
            <person name="Nielsen C."/>
            <person name="Nizzari M."/>
            <person name="Norbu C."/>
            <person name="Norbu N."/>
            <person name="O'donnell P."/>
            <person name="Okoawo O."/>
            <person name="O'leary S."/>
            <person name="Omotosho B."/>
            <person name="O'neill K."/>
            <person name="Osman S."/>
            <person name="Parker S."/>
            <person name="Perrin D."/>
            <person name="Phunkhang P."/>
            <person name="Piqani B."/>
            <person name="Purcell S."/>
            <person name="Rachupka T."/>
            <person name="Ramasamy U."/>
            <person name="Rameau R."/>
            <person name="Ray V."/>
            <person name="Raymond C."/>
            <person name="Retta R."/>
            <person name="Richardson S."/>
            <person name="Rise C."/>
            <person name="Rodriguez J."/>
            <person name="Rogers J."/>
            <person name="Rogov P."/>
            <person name="Rutman M."/>
            <person name="Schupbach R."/>
            <person name="Seaman C."/>
            <person name="Settipalli S."/>
            <person name="Sharpe T."/>
            <person name="Sheridan J."/>
            <person name="Sherpa N."/>
            <person name="Shi J."/>
            <person name="Smirnov S."/>
            <person name="Smith C."/>
            <person name="Sougnez C."/>
            <person name="Spencer B."/>
            <person name="Stalker J."/>
            <person name="Stange-thomann N."/>
            <person name="Stavropoulos S."/>
            <person name="Stetson K."/>
            <person name="Stone C."/>
            <person name="Stone S."/>
            <person name="Stubbs M."/>
            <person name="Talamas J."/>
            <person name="Tchuinga P."/>
            <person name="Tenzing P."/>
            <person name="Tesfaye S."/>
            <person name="Theodore J."/>
            <person name="Thoulutsang Y."/>
            <person name="Topham K."/>
            <person name="Towey S."/>
            <person name="Tsamla T."/>
            <person name="Tsomo N."/>
            <person name="Vallee D."/>
            <person name="Vassiliev H."/>
            <person name="Venkataraman V."/>
            <person name="Vinson J."/>
            <person name="Vo A."/>
            <person name="Wade C."/>
            <person name="Wang S."/>
            <person name="Wangchuk T."/>
            <person name="Wangdi T."/>
            <person name="Whittaker C."/>
            <person name="Wilkinson J."/>
            <person name="Wu Y."/>
            <person name="Wyman D."/>
            <person name="Yadav S."/>
            <person name="Yang S."/>
            <person name="Yang X."/>
            <person name="Yeager S."/>
            <person name="Yee E."/>
            <person name="Young G."/>
            <person name="Zainoun J."/>
            <person name="Zembeck L."/>
            <person name="Zimmer A."/>
            <person name="Zody M."/>
            <person name="Lander E."/>
        </authorList>
    </citation>
    <scope>NUCLEOTIDE SEQUENCE [LARGE SCALE GENOMIC DNA]</scope>
</reference>
<keyword evidence="5 9" id="KW-0349">Heme</keyword>
<comment type="similarity">
    <text evidence="3 10">Belongs to the cytochrome c family.</text>
</comment>
<dbReference type="InterPro" id="IPR002327">
    <property type="entry name" value="Cyt_c_1A/1B"/>
</dbReference>
<keyword evidence="6 9" id="KW-0479">Metal-binding</keyword>
<evidence type="ECO:0000256" key="5">
    <source>
        <dbReference type="ARBA" id="ARBA00022617"/>
    </source>
</evidence>
<dbReference type="eggNOG" id="KOG3453">
    <property type="taxonomic scope" value="Eukaryota"/>
</dbReference>
<evidence type="ECO:0000259" key="12">
    <source>
        <dbReference type="PROSITE" id="PS51007"/>
    </source>
</evidence>
<keyword evidence="11" id="KW-0679">Respiratory chain</keyword>
<dbReference type="GeneTree" id="ENSGT00940000157883"/>
<dbReference type="InParanoid" id="H2ZP18"/>
<sequence length="111" mass="12796">MEQRKEVNDFEKGKKVFMRKCKQCHTYEKDGKHKTGPNLFGLMGRATGQAAGYEYTYANSHKGITWSEDTLDIYLTNPRKYIPGTKMIFAGISKATERKNLITFLKEVTKH</sequence>
<reference evidence="13" key="3">
    <citation type="submission" date="2025-09" db="UniProtKB">
        <authorList>
            <consortium name="Ensembl"/>
        </authorList>
    </citation>
    <scope>IDENTIFICATION</scope>
</reference>
<dbReference type="Ensembl" id="ENSCSAVT00000019542.1">
    <property type="protein sequence ID" value="ENSCSAVP00000019334.1"/>
    <property type="gene ID" value="ENSCSAVG00000011348.1"/>
</dbReference>
<dbReference type="PROSITE" id="PS51007">
    <property type="entry name" value="CYTC"/>
    <property type="match status" value="1"/>
</dbReference>
<organism evidence="13 14">
    <name type="scientific">Ciona savignyi</name>
    <name type="common">Pacific transparent sea squirt</name>
    <dbReference type="NCBI Taxonomy" id="51511"/>
    <lineage>
        <taxon>Eukaryota</taxon>
        <taxon>Metazoa</taxon>
        <taxon>Chordata</taxon>
        <taxon>Tunicata</taxon>
        <taxon>Ascidiacea</taxon>
        <taxon>Phlebobranchia</taxon>
        <taxon>Cionidae</taxon>
        <taxon>Ciona</taxon>
    </lineage>
</organism>
<evidence type="ECO:0000256" key="3">
    <source>
        <dbReference type="ARBA" id="ARBA00006488"/>
    </source>
</evidence>
<dbReference type="Proteomes" id="UP000007875">
    <property type="component" value="Unassembled WGS sequence"/>
</dbReference>
<evidence type="ECO:0000256" key="7">
    <source>
        <dbReference type="ARBA" id="ARBA00022982"/>
    </source>
</evidence>
<evidence type="ECO:0000256" key="10">
    <source>
        <dbReference type="RuleBase" id="RU004426"/>
    </source>
</evidence>
<dbReference type="InterPro" id="IPR036909">
    <property type="entry name" value="Cyt_c-like_dom_sf"/>
</dbReference>
<proteinExistence type="inferred from homology"/>
<protein>
    <recommendedName>
        <fullName evidence="12">Cytochrome c domain-containing protein</fullName>
    </recommendedName>
</protein>
<evidence type="ECO:0000256" key="8">
    <source>
        <dbReference type="ARBA" id="ARBA00023004"/>
    </source>
</evidence>
<evidence type="ECO:0000313" key="14">
    <source>
        <dbReference type="Proteomes" id="UP000007875"/>
    </source>
</evidence>
<evidence type="ECO:0000256" key="6">
    <source>
        <dbReference type="ARBA" id="ARBA00022723"/>
    </source>
</evidence>
<evidence type="ECO:0000256" key="11">
    <source>
        <dbReference type="RuleBase" id="RU004427"/>
    </source>
</evidence>
<keyword evidence="4 11" id="KW-0813">Transport</keyword>
<evidence type="ECO:0000313" key="13">
    <source>
        <dbReference type="Ensembl" id="ENSCSAVP00000019334.1"/>
    </source>
</evidence>
<evidence type="ECO:0000256" key="1">
    <source>
        <dbReference type="ARBA" id="ARBA00002555"/>
    </source>
</evidence>
<comment type="PTM">
    <text evidence="11">Binds 1 heme group per subunit.</text>
</comment>
<keyword evidence="11" id="KW-0496">Mitochondrion</keyword>
<dbReference type="PRINTS" id="PR00604">
    <property type="entry name" value="CYTCHRMECIAB"/>
</dbReference>
<dbReference type="SUPFAM" id="SSF46626">
    <property type="entry name" value="Cytochrome c"/>
    <property type="match status" value="1"/>
</dbReference>
<dbReference type="GO" id="GO:0020037">
    <property type="term" value="F:heme binding"/>
    <property type="evidence" value="ECO:0007669"/>
    <property type="project" value="InterPro"/>
</dbReference>
<dbReference type="PANTHER" id="PTHR11961">
    <property type="entry name" value="CYTOCHROME C"/>
    <property type="match status" value="1"/>
</dbReference>
<dbReference type="Gene3D" id="1.10.760.10">
    <property type="entry name" value="Cytochrome c-like domain"/>
    <property type="match status" value="1"/>
</dbReference>
<comment type="function">
    <text evidence="1 11">Electron carrier protein. The oxidized form of the cytochrome c heme group can accept an electron from the heme group of the cytochrome c1 subunit of cytochrome reductase. Cytochrome c then transfers this electron to the cytochrome oxidase complex, the final protein carrier in the mitochondrial electron-transport chain.</text>
</comment>
<evidence type="ECO:0000256" key="4">
    <source>
        <dbReference type="ARBA" id="ARBA00022448"/>
    </source>
</evidence>
<feature type="domain" description="Cytochrome c" evidence="12">
    <location>
        <begin position="8"/>
        <end position="109"/>
    </location>
</feature>